<feature type="domain" description="FecR protein" evidence="2">
    <location>
        <begin position="118"/>
        <end position="209"/>
    </location>
</feature>
<name>A0ABT0F662_9PSED</name>
<dbReference type="PIRSF" id="PIRSF018266">
    <property type="entry name" value="FecR"/>
    <property type="match status" value="1"/>
</dbReference>
<comment type="caution">
    <text evidence="5">The sequence shown here is derived from an EMBL/GenBank/DDBJ whole genome shotgun (WGS) entry which is preliminary data.</text>
</comment>
<dbReference type="Pfam" id="PF16344">
    <property type="entry name" value="FecR_C"/>
    <property type="match status" value="1"/>
</dbReference>
<organism evidence="5 6">
    <name type="scientific">Pseudomonas violetae</name>
    <dbReference type="NCBI Taxonomy" id="2915813"/>
    <lineage>
        <taxon>Bacteria</taxon>
        <taxon>Pseudomonadati</taxon>
        <taxon>Pseudomonadota</taxon>
        <taxon>Gammaproteobacteria</taxon>
        <taxon>Pseudomonadales</taxon>
        <taxon>Pseudomonadaceae</taxon>
        <taxon>Pseudomonas</taxon>
    </lineage>
</organism>
<accession>A0ABT0F662</accession>
<reference evidence="5 6" key="1">
    <citation type="submission" date="2022-02" db="EMBL/GenBank/DDBJ databases">
        <title>Comparative genomics of the first Antarctic Pseudomonas spp. capable of biotransforming 2,4,6-Trinitrotoluene.</title>
        <authorList>
            <person name="Cabrera M.A."/>
            <person name="Marquez S.L."/>
            <person name="Perez-Donoso J.M."/>
        </authorList>
    </citation>
    <scope>NUCLEOTIDE SEQUENCE [LARGE SCALE GENOMIC DNA]</scope>
    <source>
        <strain evidence="5 6">TNT19</strain>
    </source>
</reference>
<feature type="domain" description="Protein FecR C-terminal" evidence="4">
    <location>
        <begin position="255"/>
        <end position="315"/>
    </location>
</feature>
<dbReference type="RefSeq" id="WP_247293653.1">
    <property type="nucleotide sequence ID" value="NZ_JAKNRW010000035.1"/>
</dbReference>
<feature type="domain" description="FecR N-terminal" evidence="3">
    <location>
        <begin position="16"/>
        <end position="55"/>
    </location>
</feature>
<dbReference type="EMBL" id="JAKNRW010000035">
    <property type="protein sequence ID" value="MCK1793488.1"/>
    <property type="molecule type" value="Genomic_DNA"/>
</dbReference>
<proteinExistence type="predicted"/>
<dbReference type="PANTHER" id="PTHR30273:SF2">
    <property type="entry name" value="PROTEIN FECR"/>
    <property type="match status" value="1"/>
</dbReference>
<dbReference type="PANTHER" id="PTHR30273">
    <property type="entry name" value="PERIPLASMIC SIGNAL SENSOR AND SIGMA FACTOR ACTIVATOR FECR-RELATED"/>
    <property type="match status" value="1"/>
</dbReference>
<keyword evidence="1" id="KW-0472">Membrane</keyword>
<dbReference type="InterPro" id="IPR006860">
    <property type="entry name" value="FecR"/>
</dbReference>
<evidence type="ECO:0000256" key="1">
    <source>
        <dbReference type="SAM" id="Phobius"/>
    </source>
</evidence>
<protein>
    <submittedName>
        <fullName evidence="5">FecR family protein</fullName>
    </submittedName>
</protein>
<dbReference type="Pfam" id="PF04773">
    <property type="entry name" value="FecR"/>
    <property type="match status" value="1"/>
</dbReference>
<gene>
    <name evidence="5" type="ORF">L9059_25605</name>
</gene>
<dbReference type="Gene3D" id="2.60.120.1440">
    <property type="match status" value="1"/>
</dbReference>
<keyword evidence="6" id="KW-1185">Reference proteome</keyword>
<dbReference type="InterPro" id="IPR032508">
    <property type="entry name" value="FecR_C"/>
</dbReference>
<dbReference type="Proteomes" id="UP001299876">
    <property type="component" value="Unassembled WGS sequence"/>
</dbReference>
<evidence type="ECO:0000313" key="6">
    <source>
        <dbReference type="Proteomes" id="UP001299876"/>
    </source>
</evidence>
<evidence type="ECO:0000313" key="5">
    <source>
        <dbReference type="EMBL" id="MCK1793488.1"/>
    </source>
</evidence>
<dbReference type="Gene3D" id="3.55.50.30">
    <property type="match status" value="1"/>
</dbReference>
<keyword evidence="1" id="KW-0812">Transmembrane</keyword>
<evidence type="ECO:0000259" key="2">
    <source>
        <dbReference type="Pfam" id="PF04773"/>
    </source>
</evidence>
<feature type="transmembrane region" description="Helical" evidence="1">
    <location>
        <begin position="86"/>
        <end position="105"/>
    </location>
</feature>
<dbReference type="InterPro" id="IPR032623">
    <property type="entry name" value="FecR_N"/>
</dbReference>
<evidence type="ECO:0000259" key="4">
    <source>
        <dbReference type="Pfam" id="PF16344"/>
    </source>
</evidence>
<evidence type="ECO:0000259" key="3">
    <source>
        <dbReference type="Pfam" id="PF16220"/>
    </source>
</evidence>
<dbReference type="Pfam" id="PF16220">
    <property type="entry name" value="DUF4880"/>
    <property type="match status" value="1"/>
</dbReference>
<dbReference type="InterPro" id="IPR012373">
    <property type="entry name" value="Ferrdict_sens_TM"/>
</dbReference>
<keyword evidence="1" id="KW-1133">Transmembrane helix</keyword>
<sequence>MTDTRDCACGQAAVRDEAARWFVRLQEPMVSVLERQRFAAWLAEHPQHHYEFQVLEGIWSAAGLLPAARLQALCDVPPARSTRRPILRYAVAASVLAVALGLGWFSAMNQAATYTAEFSTALGERRQVALPDGSMIDLNSRSRIQVHFAMHRRDIELTEGEAMFSVEHDSERPFVVASGSGKITVTGTRFDVRRDSAETRVVVEQGTVKVQGRDAADTPSITLSAGMGTRVDGKGKVVAAYPVNAAQLTAWRSGKLVFNNASLSEVVGEVSRYREKPLRVANDKVGNLRLTSVFKSDNTDALLKALPSILPVAVRTLNDGSQEIISK</sequence>